<keyword evidence="2" id="KW-1185">Reference proteome</keyword>
<sequence length="239" mass="26207">MPAIGQAAGERPRPIFSPARILLILLLLGWCAVGCATTSGDPRRPVAPHPDVEWPRDRSILTGEQPLRVRLPAGDRGQSVSWQVDDGPTSLLGPSPEATDLRTTVTDVTGWNRLGRHLLRFYLTPPGRPPILIKTVPVYSTQVRTRLPPSARASEQAVEAWLEGVPADLYAATWRVDGGQFNAMRTDTAGHKTYTIDTGGWSWRTAGYYAVRIDMTERGTSRQIAGPAQIILFIPPKPE</sequence>
<organism evidence="1 2">
    <name type="scientific">Frankia canadensis</name>
    <dbReference type="NCBI Taxonomy" id="1836972"/>
    <lineage>
        <taxon>Bacteria</taxon>
        <taxon>Bacillati</taxon>
        <taxon>Actinomycetota</taxon>
        <taxon>Actinomycetes</taxon>
        <taxon>Frankiales</taxon>
        <taxon>Frankiaceae</taxon>
        <taxon>Frankia</taxon>
    </lineage>
</organism>
<dbReference type="EMBL" id="FZMO01000022">
    <property type="protein sequence ID" value="SNQ45909.1"/>
    <property type="molecule type" value="Genomic_DNA"/>
</dbReference>
<evidence type="ECO:0000313" key="1">
    <source>
        <dbReference type="EMBL" id="SNQ45909.1"/>
    </source>
</evidence>
<dbReference type="AlphaFoldDB" id="A0A2I2KJR3"/>
<accession>A0A2I2KJR3</accession>
<dbReference type="RefSeq" id="WP_101830026.1">
    <property type="nucleotide sequence ID" value="NZ_FZMO01000022.1"/>
</dbReference>
<proteinExistence type="predicted"/>
<dbReference type="Proteomes" id="UP000234331">
    <property type="component" value="Unassembled WGS sequence"/>
</dbReference>
<evidence type="ECO:0000313" key="2">
    <source>
        <dbReference type="Proteomes" id="UP000234331"/>
    </source>
</evidence>
<protein>
    <recommendedName>
        <fullName evidence="3">PKD domain-containing protein</fullName>
    </recommendedName>
</protein>
<gene>
    <name evidence="1" type="ORF">FRACA_1180007</name>
</gene>
<evidence type="ECO:0008006" key="3">
    <source>
        <dbReference type="Google" id="ProtNLM"/>
    </source>
</evidence>
<reference evidence="1 2" key="1">
    <citation type="submission" date="2017-06" db="EMBL/GenBank/DDBJ databases">
        <authorList>
            <person name="Kim H.J."/>
            <person name="Triplett B.A."/>
        </authorList>
    </citation>
    <scope>NUCLEOTIDE SEQUENCE [LARGE SCALE GENOMIC DNA]</scope>
    <source>
        <strain evidence="1">FRACA_ARgP5</strain>
    </source>
</reference>
<name>A0A2I2KJR3_9ACTN</name>